<comment type="similarity">
    <text evidence="3">Belongs to the peptidase M13 family.</text>
</comment>
<organism evidence="12 13">
    <name type="scientific">Ignelater luminosus</name>
    <name type="common">Cucubano</name>
    <name type="synonym">Pyrophorus luminosus</name>
    <dbReference type="NCBI Taxonomy" id="2038154"/>
    <lineage>
        <taxon>Eukaryota</taxon>
        <taxon>Metazoa</taxon>
        <taxon>Ecdysozoa</taxon>
        <taxon>Arthropoda</taxon>
        <taxon>Hexapoda</taxon>
        <taxon>Insecta</taxon>
        <taxon>Pterygota</taxon>
        <taxon>Neoptera</taxon>
        <taxon>Endopterygota</taxon>
        <taxon>Coleoptera</taxon>
        <taxon>Polyphaga</taxon>
        <taxon>Elateriformia</taxon>
        <taxon>Elateroidea</taxon>
        <taxon>Elateridae</taxon>
        <taxon>Agrypninae</taxon>
        <taxon>Pyrophorini</taxon>
        <taxon>Ignelater</taxon>
    </lineage>
</organism>
<dbReference type="Pfam" id="PF01431">
    <property type="entry name" value="Peptidase_M13"/>
    <property type="match status" value="1"/>
</dbReference>
<reference evidence="12" key="1">
    <citation type="submission" date="2019-08" db="EMBL/GenBank/DDBJ databases">
        <title>The genome of the North American firefly Photinus pyralis.</title>
        <authorList>
            <consortium name="Photinus pyralis genome working group"/>
            <person name="Fallon T.R."/>
            <person name="Sander Lower S.E."/>
            <person name="Weng J.-K."/>
        </authorList>
    </citation>
    <scope>NUCLEOTIDE SEQUENCE</scope>
    <source>
        <strain evidence="12">TRF0915ILg1</strain>
        <tissue evidence="12">Whole body</tissue>
    </source>
</reference>
<dbReference type="GO" id="GO:0016485">
    <property type="term" value="P:protein processing"/>
    <property type="evidence" value="ECO:0007669"/>
    <property type="project" value="TreeGrafter"/>
</dbReference>
<feature type="domain" description="Peptidase M13 C-terminal" evidence="10">
    <location>
        <begin position="510"/>
        <end position="714"/>
    </location>
</feature>
<evidence type="ECO:0000256" key="2">
    <source>
        <dbReference type="ARBA" id="ARBA00004401"/>
    </source>
</evidence>
<dbReference type="SUPFAM" id="SSF55486">
    <property type="entry name" value="Metalloproteases ('zincins'), catalytic domain"/>
    <property type="match status" value="1"/>
</dbReference>
<evidence type="ECO:0000256" key="3">
    <source>
        <dbReference type="ARBA" id="ARBA00007357"/>
    </source>
</evidence>
<accession>A0A8K0GGC6</accession>
<comment type="caution">
    <text evidence="12">The sequence shown here is derived from an EMBL/GenBank/DDBJ whole genome shotgun (WGS) entry which is preliminary data.</text>
</comment>
<dbReference type="InterPro" id="IPR008753">
    <property type="entry name" value="Peptidase_M13_N"/>
</dbReference>
<keyword evidence="6" id="KW-0378">Hydrolase</keyword>
<keyword evidence="13" id="KW-1185">Reference proteome</keyword>
<dbReference type="InterPro" id="IPR000718">
    <property type="entry name" value="Peptidase_M13"/>
</dbReference>
<dbReference type="Pfam" id="PF05649">
    <property type="entry name" value="Peptidase_M13_N"/>
    <property type="match status" value="1"/>
</dbReference>
<evidence type="ECO:0000256" key="4">
    <source>
        <dbReference type="ARBA" id="ARBA00022670"/>
    </source>
</evidence>
<comment type="cofactor">
    <cofactor evidence="1">
        <name>Zn(2+)</name>
        <dbReference type="ChEBI" id="CHEBI:29105"/>
    </cofactor>
</comment>
<comment type="subcellular location">
    <subcellularLocation>
        <location evidence="2">Cell membrane</location>
        <topology evidence="2">Single-pass type II membrane protein</topology>
    </subcellularLocation>
</comment>
<gene>
    <name evidence="12" type="ORF">ILUMI_02562</name>
</gene>
<keyword evidence="8" id="KW-0482">Metalloprotease</keyword>
<proteinExistence type="inferred from homology"/>
<evidence type="ECO:0000256" key="8">
    <source>
        <dbReference type="ARBA" id="ARBA00023049"/>
    </source>
</evidence>
<evidence type="ECO:0000313" key="12">
    <source>
        <dbReference type="EMBL" id="KAF2903630.1"/>
    </source>
</evidence>
<feature type="signal peptide" evidence="9">
    <location>
        <begin position="1"/>
        <end position="22"/>
    </location>
</feature>
<dbReference type="PROSITE" id="PS51885">
    <property type="entry name" value="NEPRILYSIN"/>
    <property type="match status" value="1"/>
</dbReference>
<dbReference type="AlphaFoldDB" id="A0A8K0GGC6"/>
<dbReference type="PRINTS" id="PR00786">
    <property type="entry name" value="NEPRILYSIN"/>
</dbReference>
<name>A0A8K0GGC6_IGNLU</name>
<dbReference type="PANTHER" id="PTHR11733">
    <property type="entry name" value="ZINC METALLOPROTEASE FAMILY M13 NEPRILYSIN-RELATED"/>
    <property type="match status" value="1"/>
</dbReference>
<keyword evidence="7" id="KW-0862">Zinc</keyword>
<evidence type="ECO:0000256" key="5">
    <source>
        <dbReference type="ARBA" id="ARBA00022723"/>
    </source>
</evidence>
<dbReference type="GO" id="GO:0005886">
    <property type="term" value="C:plasma membrane"/>
    <property type="evidence" value="ECO:0007669"/>
    <property type="project" value="UniProtKB-SubCell"/>
</dbReference>
<dbReference type="PANTHER" id="PTHR11733:SF224">
    <property type="entry name" value="NEPRILYSIN-2"/>
    <property type="match status" value="1"/>
</dbReference>
<evidence type="ECO:0000259" key="11">
    <source>
        <dbReference type="Pfam" id="PF05649"/>
    </source>
</evidence>
<feature type="domain" description="Peptidase M13 N-terminal" evidence="11">
    <location>
        <begin position="61"/>
        <end position="448"/>
    </location>
</feature>
<evidence type="ECO:0000313" key="13">
    <source>
        <dbReference type="Proteomes" id="UP000801492"/>
    </source>
</evidence>
<dbReference type="Proteomes" id="UP000801492">
    <property type="component" value="Unassembled WGS sequence"/>
</dbReference>
<dbReference type="CDD" id="cd08662">
    <property type="entry name" value="M13"/>
    <property type="match status" value="1"/>
</dbReference>
<dbReference type="InterPro" id="IPR018497">
    <property type="entry name" value="Peptidase_M13_C"/>
</dbReference>
<evidence type="ECO:0000256" key="7">
    <source>
        <dbReference type="ARBA" id="ARBA00022833"/>
    </source>
</evidence>
<dbReference type="InterPro" id="IPR024079">
    <property type="entry name" value="MetalloPept_cat_dom_sf"/>
</dbReference>
<keyword evidence="4" id="KW-0645">Protease</keyword>
<feature type="chain" id="PRO_5035482778" evidence="9">
    <location>
        <begin position="23"/>
        <end position="715"/>
    </location>
</feature>
<keyword evidence="5" id="KW-0479">Metal-binding</keyword>
<dbReference type="Gene3D" id="3.40.390.10">
    <property type="entry name" value="Collagenase (Catalytic Domain)"/>
    <property type="match status" value="1"/>
</dbReference>
<dbReference type="OrthoDB" id="6475849at2759"/>
<evidence type="ECO:0000256" key="6">
    <source>
        <dbReference type="ARBA" id="ARBA00022801"/>
    </source>
</evidence>
<evidence type="ECO:0000256" key="1">
    <source>
        <dbReference type="ARBA" id="ARBA00001947"/>
    </source>
</evidence>
<protein>
    <submittedName>
        <fullName evidence="12">Uncharacterized protein</fullName>
    </submittedName>
</protein>
<dbReference type="GO" id="GO:0004222">
    <property type="term" value="F:metalloendopeptidase activity"/>
    <property type="evidence" value="ECO:0007669"/>
    <property type="project" value="InterPro"/>
</dbReference>
<evidence type="ECO:0000256" key="9">
    <source>
        <dbReference type="SAM" id="SignalP"/>
    </source>
</evidence>
<dbReference type="GO" id="GO:0046872">
    <property type="term" value="F:metal ion binding"/>
    <property type="evidence" value="ECO:0007669"/>
    <property type="project" value="UniProtKB-KW"/>
</dbReference>
<dbReference type="InterPro" id="IPR042089">
    <property type="entry name" value="Peptidase_M13_dom_2"/>
</dbReference>
<dbReference type="EMBL" id="VTPC01000965">
    <property type="protein sequence ID" value="KAF2903630.1"/>
    <property type="molecule type" value="Genomic_DNA"/>
</dbReference>
<sequence length="715" mass="82303">MERYLILLLLVILLIAFALSIAFCVTAQKLSEEGSQEICTTPGCIYAASTVLKYMDESVDPCDNFYRFACGKYIKNTNIPEDETSIAPTISIDNTIEKQLKMIIEELPTESNKPYRLMKTLYNMCMNTTAIESDSIPYFLKLLKDMGGWPLLEDNKWNENNFDWKQLLYKLRKHAANTDYFISLRIGTESINSSRRIIRLDQAGLGLSREFLIKGFEEKLVKAYYEYMVDIAVLFGADKNASLKELKETLELEIRIANVILPKQEYRTAPHIYMKVEDLFTAYPFIPWVEYINNILIIPNITITTDEGILVGVLDFLPKIEKVLSNTPKRVLANYIFRRVALDAVSYMPDEFINKKLKYYRVLTGQREREARWKTCTRIATKSLSLASGASYVKKYFNKSIKKHAKEIVADIRAEFVKMLQKADWMDKVTKRNALEKAASMTAYIGYPDELLNEKNLEKYYADLEITSNKYIEAMKHLSLFFADYRNKKLREPVNKTEWTSHAFPPPVRAFYSFTGNSIEFSAGILQGIFFDNDRPRYMNYGGIGCVIGHEITHGFDDRGRKFDKNGDYSDWWEKNTKTAFMKKAQCIIDQYGNYNVPEVNLNINGIITQGENIADNGGIKVAYLGYQAWVARNNPEPRLPGLKYTPNQMFWISAAHISCDKPRREEMKLRVTTGQHPPGEYRVVVPFGNSGYFAKDFNCPLGSKMNPVNKCSVW</sequence>
<dbReference type="Gene3D" id="1.10.1380.10">
    <property type="entry name" value="Neutral endopeptidase , domain2"/>
    <property type="match status" value="1"/>
</dbReference>
<evidence type="ECO:0000259" key="10">
    <source>
        <dbReference type="Pfam" id="PF01431"/>
    </source>
</evidence>
<keyword evidence="9" id="KW-0732">Signal</keyword>